<dbReference type="Pfam" id="PF00440">
    <property type="entry name" value="TetR_N"/>
    <property type="match status" value="1"/>
</dbReference>
<dbReference type="InterPro" id="IPR009057">
    <property type="entry name" value="Homeodomain-like_sf"/>
</dbReference>
<dbReference type="Pfam" id="PF13305">
    <property type="entry name" value="TetR_C_33"/>
    <property type="match status" value="1"/>
</dbReference>
<feature type="DNA-binding region" description="H-T-H motif" evidence="4">
    <location>
        <begin position="49"/>
        <end position="68"/>
    </location>
</feature>
<dbReference type="SUPFAM" id="SSF46689">
    <property type="entry name" value="Homeodomain-like"/>
    <property type="match status" value="1"/>
</dbReference>
<dbReference type="Gene3D" id="1.10.357.10">
    <property type="entry name" value="Tetracycline Repressor, domain 2"/>
    <property type="match status" value="1"/>
</dbReference>
<dbReference type="Proteomes" id="UP000246085">
    <property type="component" value="Chromosome BRAD3257"/>
</dbReference>
<evidence type="ECO:0000256" key="2">
    <source>
        <dbReference type="ARBA" id="ARBA00023125"/>
    </source>
</evidence>
<dbReference type="PANTHER" id="PTHR30055:SF220">
    <property type="entry name" value="TETR-FAMILY REGULATORY PROTEIN"/>
    <property type="match status" value="1"/>
</dbReference>
<evidence type="ECO:0000313" key="8">
    <source>
        <dbReference type="Proteomes" id="UP000246085"/>
    </source>
</evidence>
<dbReference type="AlphaFoldDB" id="A0A2U3PRS8"/>
<accession>A0A2U3PRS8</accession>
<dbReference type="InterPro" id="IPR050109">
    <property type="entry name" value="HTH-type_TetR-like_transc_reg"/>
</dbReference>
<dbReference type="KEGG" id="bvz:BRAD3257_0678"/>
<evidence type="ECO:0000256" key="1">
    <source>
        <dbReference type="ARBA" id="ARBA00023015"/>
    </source>
</evidence>
<evidence type="ECO:0000256" key="4">
    <source>
        <dbReference type="PROSITE-ProRule" id="PRU00335"/>
    </source>
</evidence>
<dbReference type="InterPro" id="IPR001647">
    <property type="entry name" value="HTH_TetR"/>
</dbReference>
<keyword evidence="3" id="KW-0804">Transcription</keyword>
<dbReference type="PANTHER" id="PTHR30055">
    <property type="entry name" value="HTH-TYPE TRANSCRIPTIONAL REGULATOR RUTR"/>
    <property type="match status" value="1"/>
</dbReference>
<protein>
    <submittedName>
        <fullName evidence="7">Transcriptional regulator, TetR-family</fullName>
    </submittedName>
</protein>
<dbReference type="GO" id="GO:0000976">
    <property type="term" value="F:transcription cis-regulatory region binding"/>
    <property type="evidence" value="ECO:0007669"/>
    <property type="project" value="TreeGrafter"/>
</dbReference>
<evidence type="ECO:0000256" key="5">
    <source>
        <dbReference type="SAM" id="MobiDB-lite"/>
    </source>
</evidence>
<evidence type="ECO:0000313" key="7">
    <source>
        <dbReference type="EMBL" id="SPP91836.1"/>
    </source>
</evidence>
<dbReference type="PROSITE" id="PS50977">
    <property type="entry name" value="HTH_TETR_2"/>
    <property type="match status" value="1"/>
</dbReference>
<organism evidence="7 8">
    <name type="scientific">Bradyrhizobium vignae</name>
    <dbReference type="NCBI Taxonomy" id="1549949"/>
    <lineage>
        <taxon>Bacteria</taxon>
        <taxon>Pseudomonadati</taxon>
        <taxon>Pseudomonadota</taxon>
        <taxon>Alphaproteobacteria</taxon>
        <taxon>Hyphomicrobiales</taxon>
        <taxon>Nitrobacteraceae</taxon>
        <taxon>Bradyrhizobium</taxon>
    </lineage>
</organism>
<keyword evidence="1" id="KW-0805">Transcription regulation</keyword>
<dbReference type="InterPro" id="IPR025996">
    <property type="entry name" value="MT1864/Rv1816-like_C"/>
</dbReference>
<proteinExistence type="predicted"/>
<evidence type="ECO:0000259" key="6">
    <source>
        <dbReference type="PROSITE" id="PS50977"/>
    </source>
</evidence>
<dbReference type="InterPro" id="IPR036271">
    <property type="entry name" value="Tet_transcr_reg_TetR-rel_C_sf"/>
</dbReference>
<sequence length="218" mass="23248">MKKQASSGKRSAGLTRSKPEPGYHHGELQEALIAASEAILAEQGAEGFTLREAARRAGVSPAAPSHHFGNAQGLLTEVAIRGYDALAEALRAAASGKQGAREKLRAQGLAYVDFALRHPGRFQMMFANKRLVADDARLKQASRAAGHAFETVVAELVGGTAKEAKTAAAAAWSTVHGFAKLALEEKFGSVRNEGGRREIMMTLDQVLNYLWPASGARR</sequence>
<dbReference type="GO" id="GO:0003700">
    <property type="term" value="F:DNA-binding transcription factor activity"/>
    <property type="evidence" value="ECO:0007669"/>
    <property type="project" value="TreeGrafter"/>
</dbReference>
<dbReference type="SUPFAM" id="SSF48498">
    <property type="entry name" value="Tetracyclin repressor-like, C-terminal domain"/>
    <property type="match status" value="1"/>
</dbReference>
<evidence type="ECO:0000256" key="3">
    <source>
        <dbReference type="ARBA" id="ARBA00023163"/>
    </source>
</evidence>
<keyword evidence="2 4" id="KW-0238">DNA-binding</keyword>
<reference evidence="7 8" key="1">
    <citation type="submission" date="2018-03" db="EMBL/GenBank/DDBJ databases">
        <authorList>
            <person name="Gully D."/>
        </authorList>
    </citation>
    <scope>NUCLEOTIDE SEQUENCE [LARGE SCALE GENOMIC DNA]</scope>
    <source>
        <strain evidence="7">ORS3257</strain>
    </source>
</reference>
<dbReference type="EMBL" id="LS398110">
    <property type="protein sequence ID" value="SPP91836.1"/>
    <property type="molecule type" value="Genomic_DNA"/>
</dbReference>
<name>A0A2U3PRS8_9BRAD</name>
<feature type="region of interest" description="Disordered" evidence="5">
    <location>
        <begin position="1"/>
        <end position="23"/>
    </location>
</feature>
<feature type="domain" description="HTH tetR-type" evidence="6">
    <location>
        <begin position="26"/>
        <end position="86"/>
    </location>
</feature>
<gene>
    <name evidence="7" type="ORF">BRAD3257_0678</name>
</gene>